<evidence type="ECO:0000259" key="5">
    <source>
        <dbReference type="PROSITE" id="PS51831"/>
    </source>
</evidence>
<dbReference type="PANTHER" id="PTHR21262">
    <property type="entry name" value="GUANOSINE-3',5'-BIS DIPHOSPHATE 3'-PYROPHOSPHOHYDROLASE"/>
    <property type="match status" value="1"/>
</dbReference>
<comment type="function">
    <text evidence="3">In eubacteria ppGpp (guanosine 3'-diphosphate 5'-diphosphate) is a mediator of the stringent response that coordinates a variety of cellular activities in response to changes in nutritional abundance.</text>
</comment>
<evidence type="ECO:0000313" key="7">
    <source>
        <dbReference type="EMBL" id="QPJ66439.1"/>
    </source>
</evidence>
<dbReference type="InterPro" id="IPR012676">
    <property type="entry name" value="TGS-like"/>
</dbReference>
<proteinExistence type="inferred from homology"/>
<dbReference type="SMART" id="SM00471">
    <property type="entry name" value="HDc"/>
    <property type="match status" value="1"/>
</dbReference>
<dbReference type="FunFam" id="1.10.3210.10:FF:000001">
    <property type="entry name" value="GTP pyrophosphokinase RelA"/>
    <property type="match status" value="1"/>
</dbReference>
<evidence type="ECO:0000256" key="2">
    <source>
        <dbReference type="PROSITE-ProRule" id="PRU00182"/>
    </source>
</evidence>
<dbReference type="CDD" id="cd01668">
    <property type="entry name" value="TGS_RSH"/>
    <property type="match status" value="1"/>
</dbReference>
<comment type="pathway">
    <text evidence="1">Purine metabolism.</text>
</comment>
<dbReference type="InterPro" id="IPR045865">
    <property type="entry name" value="ACT-like_dom_sf"/>
</dbReference>
<dbReference type="Pfam" id="PF02824">
    <property type="entry name" value="TGS"/>
    <property type="match status" value="1"/>
</dbReference>
<dbReference type="InterPro" id="IPR006674">
    <property type="entry name" value="HD_domain"/>
</dbReference>
<dbReference type="Pfam" id="PF13328">
    <property type="entry name" value="HD_4"/>
    <property type="match status" value="1"/>
</dbReference>
<dbReference type="PROSITE" id="PS51831">
    <property type="entry name" value="HD"/>
    <property type="match status" value="1"/>
</dbReference>
<feature type="domain" description="HD" evidence="5">
    <location>
        <begin position="45"/>
        <end position="144"/>
    </location>
</feature>
<dbReference type="CDD" id="cd04876">
    <property type="entry name" value="ACT_RelA-SpoT"/>
    <property type="match status" value="1"/>
</dbReference>
<accession>A0A7T0G4J9</accession>
<dbReference type="GO" id="GO:0015969">
    <property type="term" value="P:guanosine tetraphosphate metabolic process"/>
    <property type="evidence" value="ECO:0007669"/>
    <property type="project" value="InterPro"/>
</dbReference>
<dbReference type="PROSITE" id="PS51880">
    <property type="entry name" value="TGS"/>
    <property type="match status" value="1"/>
</dbReference>
<dbReference type="Proteomes" id="UP000594464">
    <property type="component" value="Chromosome"/>
</dbReference>
<evidence type="ECO:0000256" key="3">
    <source>
        <dbReference type="RuleBase" id="RU003847"/>
    </source>
</evidence>
<dbReference type="SMART" id="SM00954">
    <property type="entry name" value="RelA_SpoT"/>
    <property type="match status" value="1"/>
</dbReference>
<dbReference type="InterPro" id="IPR003607">
    <property type="entry name" value="HD/PDEase_dom"/>
</dbReference>
<dbReference type="EMBL" id="CP048620">
    <property type="protein sequence ID" value="QPJ66439.1"/>
    <property type="molecule type" value="Genomic_DNA"/>
</dbReference>
<dbReference type="FunFam" id="3.10.20.30:FF:000002">
    <property type="entry name" value="GTP pyrophosphokinase (RelA/SpoT)"/>
    <property type="match status" value="1"/>
</dbReference>
<evidence type="ECO:0000256" key="1">
    <source>
        <dbReference type="ARBA" id="ARBA00025704"/>
    </source>
</evidence>
<dbReference type="InterPro" id="IPR004095">
    <property type="entry name" value="TGS"/>
</dbReference>
<dbReference type="InterPro" id="IPR033655">
    <property type="entry name" value="TGS_RelA/SpoT"/>
</dbReference>
<dbReference type="GO" id="GO:0015949">
    <property type="term" value="P:nucleobase-containing small molecule interconversion"/>
    <property type="evidence" value="ECO:0007669"/>
    <property type="project" value="UniProtKB-ARBA"/>
</dbReference>
<dbReference type="Gene3D" id="3.30.460.10">
    <property type="entry name" value="Beta Polymerase, domain 2"/>
    <property type="match status" value="1"/>
</dbReference>
<dbReference type="SUPFAM" id="SSF55021">
    <property type="entry name" value="ACT-like"/>
    <property type="match status" value="1"/>
</dbReference>
<dbReference type="PROSITE" id="PS51671">
    <property type="entry name" value="ACT"/>
    <property type="match status" value="1"/>
</dbReference>
<dbReference type="SUPFAM" id="SSF81271">
    <property type="entry name" value="TGS-like"/>
    <property type="match status" value="1"/>
</dbReference>
<dbReference type="NCBIfam" id="TIGR00691">
    <property type="entry name" value="spoT_relA"/>
    <property type="match status" value="1"/>
</dbReference>
<evidence type="ECO:0000259" key="4">
    <source>
        <dbReference type="PROSITE" id="PS51671"/>
    </source>
</evidence>
<sequence length="737" mass="83289">MRKLSDITDSVMEYHPLADLDVIFDAYVYSAKAHRNQSRKSGEAYFSHPVEVAWNLTRLKMDEKSVAAGLLHDTIEDTLATPEEITMQFGEEVYQLVDGVTKISQIEFASKEESQAENYRKMILAMSKDIRVVLIKLADRAHNIKTLQSLSEERRRRIAMETLDIYAPIANRLGIAWLKAELEDGSMKHIAPEEYKKISKLMKGMRQRRTNYMEKVCDLIRKELKDAGIEGELQGRTKHTYSVYKKMIEQNISFDEVYDLIGIRVLTTSLKDCYAVLGLIHSLWKPIPGRFKDYIAMPKPNQYKSLHTTVIGPEGERVEIQIRTGEMHQICEEGIAAHWQYKDVEKNKNAKNVPDPGLNWVRHLIENQKDFKNPKEFLNAFKIDLFSNEVYVFTPAGEVVALPRGSTPVDYAFAVHTDIGKHCTEARVNGKSVSLRYKLRNGDQVEIDTSEDASPSREWLSFVKTSKARGRISNFINAMEKEKSLIFGKEILEKEIQEYGLDPDTLLQGEKLNEAIQSSGFVSFEGLLRGVGLGKVSAHQVILKVAPKESIEKLKRVEPNQVKLKEIAPKRVGDSPVRVECFNNNILLRLGKCCNPVPGEPITGYITRGRGVTVHHVDCPGVNNLSAESERLISVEWEQGGQTSFEVRVTIVAEDKPGQLAEITQAIAGCNINITRANIKQGANKRAYFDFLMEVSDLQDLNTTLAAIREVNGVIHLERVKEYNKKTDGGRLLAGQE</sequence>
<dbReference type="PROSITE" id="PS50889">
    <property type="entry name" value="S4"/>
    <property type="match status" value="1"/>
</dbReference>
<dbReference type="GO" id="GO:0005886">
    <property type="term" value="C:plasma membrane"/>
    <property type="evidence" value="ECO:0007669"/>
    <property type="project" value="TreeGrafter"/>
</dbReference>
<dbReference type="CDD" id="cd00077">
    <property type="entry name" value="HDc"/>
    <property type="match status" value="1"/>
</dbReference>
<dbReference type="Gene3D" id="3.30.70.260">
    <property type="match status" value="1"/>
</dbReference>
<reference evidence="8" key="1">
    <citation type="submission" date="2020-02" db="EMBL/GenBank/DDBJ databases">
        <title>Genomic and physiological characterization of two novel Nitrospinaceae genera.</title>
        <authorList>
            <person name="Mueller A.J."/>
            <person name="Jung M.-Y."/>
            <person name="Strachan C.R."/>
            <person name="Herbold C.W."/>
            <person name="Kirkegaard R.H."/>
            <person name="Daims H."/>
        </authorList>
    </citation>
    <scope>NUCLEOTIDE SEQUENCE [LARGE SCALE GENOMIC DNA]</scope>
</reference>
<dbReference type="SUPFAM" id="SSF109604">
    <property type="entry name" value="HD-domain/PDEase-like"/>
    <property type="match status" value="1"/>
</dbReference>
<dbReference type="Pfam" id="PF04607">
    <property type="entry name" value="RelA_SpoT"/>
    <property type="match status" value="1"/>
</dbReference>
<name>A0A7T0G4J9_9BACT</name>
<keyword evidence="2" id="KW-0694">RNA-binding</keyword>
<dbReference type="InterPro" id="IPR004811">
    <property type="entry name" value="RelA/Spo_fam"/>
</dbReference>
<gene>
    <name evidence="7" type="ORF">G3M78_13950</name>
</gene>
<dbReference type="Pfam" id="PF13291">
    <property type="entry name" value="ACT_4"/>
    <property type="match status" value="1"/>
</dbReference>
<dbReference type="Gene3D" id="3.10.20.30">
    <property type="match status" value="1"/>
</dbReference>
<dbReference type="AlphaFoldDB" id="A0A7T0G4J9"/>
<keyword evidence="7" id="KW-0378">Hydrolase</keyword>
<dbReference type="InterPro" id="IPR045600">
    <property type="entry name" value="RelA/SpoT_AH_RIS"/>
</dbReference>
<dbReference type="InterPro" id="IPR002912">
    <property type="entry name" value="ACT_dom"/>
</dbReference>
<dbReference type="GO" id="GO:0016787">
    <property type="term" value="F:hydrolase activity"/>
    <property type="evidence" value="ECO:0007669"/>
    <property type="project" value="UniProtKB-KW"/>
</dbReference>
<dbReference type="SUPFAM" id="SSF81301">
    <property type="entry name" value="Nucleotidyltransferase"/>
    <property type="match status" value="1"/>
</dbReference>
<comment type="similarity">
    <text evidence="3">Belongs to the relA/spoT family.</text>
</comment>
<feature type="domain" description="TGS" evidence="6">
    <location>
        <begin position="388"/>
        <end position="449"/>
    </location>
</feature>
<dbReference type="PANTHER" id="PTHR21262:SF31">
    <property type="entry name" value="GTP PYROPHOSPHOKINASE"/>
    <property type="match status" value="1"/>
</dbReference>
<protein>
    <submittedName>
        <fullName evidence="7">Bifunctional (P)ppGpp synthetase/guanosine-3',5'-bis(Diphosphate) 3'-pyrophosphohydrolase</fullName>
    </submittedName>
</protein>
<dbReference type="KEGG" id="nva:G3M78_13950"/>
<feature type="domain" description="ACT" evidence="4">
    <location>
        <begin position="648"/>
        <end position="722"/>
    </location>
</feature>
<dbReference type="InterPro" id="IPR007685">
    <property type="entry name" value="RelA_SpoT"/>
</dbReference>
<dbReference type="InterPro" id="IPR043519">
    <property type="entry name" value="NT_sf"/>
</dbReference>
<dbReference type="Pfam" id="PF19296">
    <property type="entry name" value="RelA_AH_RIS"/>
    <property type="match status" value="1"/>
</dbReference>
<dbReference type="CDD" id="cd05399">
    <property type="entry name" value="NT_Rel-Spo_like"/>
    <property type="match status" value="1"/>
</dbReference>
<evidence type="ECO:0000259" key="6">
    <source>
        <dbReference type="PROSITE" id="PS51880"/>
    </source>
</evidence>
<dbReference type="GO" id="GO:0003723">
    <property type="term" value="F:RNA binding"/>
    <property type="evidence" value="ECO:0007669"/>
    <property type="project" value="UniProtKB-KW"/>
</dbReference>
<organism evidence="7 8">
    <name type="scientific">Candidatus Nitrohelix vancouverensis</name>
    <dbReference type="NCBI Taxonomy" id="2705534"/>
    <lineage>
        <taxon>Bacteria</taxon>
        <taxon>Pseudomonadati</taxon>
        <taxon>Nitrospinota/Tectimicrobiota group</taxon>
        <taxon>Nitrospinota</taxon>
        <taxon>Nitrospinia</taxon>
        <taxon>Nitrospinales</taxon>
        <taxon>Nitrospinaceae</taxon>
        <taxon>Candidatus Nitrohelix</taxon>
    </lineage>
</organism>
<dbReference type="FunFam" id="3.30.460.10:FF:000001">
    <property type="entry name" value="GTP pyrophosphokinase RelA"/>
    <property type="match status" value="1"/>
</dbReference>
<dbReference type="Gene3D" id="1.10.3210.10">
    <property type="entry name" value="Hypothetical protein af1432"/>
    <property type="match status" value="1"/>
</dbReference>
<dbReference type="InterPro" id="IPR012675">
    <property type="entry name" value="Beta-grasp_dom_sf"/>
</dbReference>
<evidence type="ECO:0000313" key="8">
    <source>
        <dbReference type="Proteomes" id="UP000594464"/>
    </source>
</evidence>